<dbReference type="Gene3D" id="1.10.10.2840">
    <property type="entry name" value="PucR C-terminal helix-turn-helix domain"/>
    <property type="match status" value="1"/>
</dbReference>
<dbReference type="PANTHER" id="PTHR33744:SF1">
    <property type="entry name" value="DNA-BINDING TRANSCRIPTIONAL ACTIVATOR ADER"/>
    <property type="match status" value="1"/>
</dbReference>
<accession>A0A2L0UIH8</accession>
<dbReference type="Pfam" id="PF13556">
    <property type="entry name" value="HTH_30"/>
    <property type="match status" value="1"/>
</dbReference>
<proteinExistence type="predicted"/>
<evidence type="ECO:0000313" key="2">
    <source>
        <dbReference type="EMBL" id="AUZ89039.1"/>
    </source>
</evidence>
<feature type="domain" description="PucR C-terminal helix-turn-helix" evidence="1">
    <location>
        <begin position="18"/>
        <end position="74"/>
    </location>
</feature>
<reference evidence="2 3" key="1">
    <citation type="submission" date="2017-11" db="EMBL/GenBank/DDBJ databases">
        <title>Draft genome of Arthrobacter agilis strain UMCV2, a plant growth-promoting rhizobacterium and biocontrol capacity of phytopathogenic fungi.</title>
        <authorList>
            <person name="Martinez-Camara R."/>
            <person name="Santoyo G."/>
            <person name="Moreno-Hagelsieb G."/>
            <person name="Valencia-Cantero E."/>
        </authorList>
    </citation>
    <scope>NUCLEOTIDE SEQUENCE [LARGE SCALE GENOMIC DNA]</scope>
    <source>
        <strain evidence="2 3">UMCV2</strain>
    </source>
</reference>
<protein>
    <submittedName>
        <fullName evidence="2">CdaR family transcriptional regulator</fullName>
    </submittedName>
</protein>
<dbReference type="InterPro" id="IPR051448">
    <property type="entry name" value="CdaR-like_regulators"/>
</dbReference>
<evidence type="ECO:0000259" key="1">
    <source>
        <dbReference type="Pfam" id="PF13556"/>
    </source>
</evidence>
<gene>
    <name evidence="2" type="ORF">CVO76_16400</name>
</gene>
<evidence type="ECO:0000313" key="3">
    <source>
        <dbReference type="Proteomes" id="UP000239187"/>
    </source>
</evidence>
<name>A0A2L0UIH8_9MICC</name>
<sequence length="81" mass="9337">RRLAPLAGLPANQREKLEETLLAWLRHWGQRAPIADELGIHAQTVGYRVLQLRELFGEDLRDPKARFELEIALRSDRKVPA</sequence>
<dbReference type="Proteomes" id="UP000239187">
    <property type="component" value="Chromosome"/>
</dbReference>
<organism evidence="2 3">
    <name type="scientific">Arthrobacter agilis</name>
    <dbReference type="NCBI Taxonomy" id="37921"/>
    <lineage>
        <taxon>Bacteria</taxon>
        <taxon>Bacillati</taxon>
        <taxon>Actinomycetota</taxon>
        <taxon>Actinomycetes</taxon>
        <taxon>Micrococcales</taxon>
        <taxon>Micrococcaceae</taxon>
        <taxon>Arthrobacter</taxon>
    </lineage>
</organism>
<feature type="non-terminal residue" evidence="2">
    <location>
        <position position="1"/>
    </location>
</feature>
<dbReference type="InterPro" id="IPR042070">
    <property type="entry name" value="PucR_C-HTH_sf"/>
</dbReference>
<dbReference type="EMBL" id="CP024915">
    <property type="protein sequence ID" value="AUZ89039.1"/>
    <property type="molecule type" value="Genomic_DNA"/>
</dbReference>
<dbReference type="PANTHER" id="PTHR33744">
    <property type="entry name" value="CARBOHYDRATE DIACID REGULATOR"/>
    <property type="match status" value="1"/>
</dbReference>
<dbReference type="RefSeq" id="WP_208740160.1">
    <property type="nucleotide sequence ID" value="NZ_CP024915.1"/>
</dbReference>
<dbReference type="AlphaFoldDB" id="A0A2L0UIH8"/>
<dbReference type="InterPro" id="IPR025736">
    <property type="entry name" value="PucR_C-HTH_dom"/>
</dbReference>